<name>A0A1Q6A3Y0_9SPHI</name>
<dbReference type="AlphaFoldDB" id="A0A1Q6A3Y0"/>
<keyword evidence="3" id="KW-1185">Reference proteome</keyword>
<evidence type="ECO:0000313" key="3">
    <source>
        <dbReference type="Proteomes" id="UP000186720"/>
    </source>
</evidence>
<organism evidence="2 3">
    <name type="scientific">Mucilaginibacter polytrichastri</name>
    <dbReference type="NCBI Taxonomy" id="1302689"/>
    <lineage>
        <taxon>Bacteria</taxon>
        <taxon>Pseudomonadati</taxon>
        <taxon>Bacteroidota</taxon>
        <taxon>Sphingobacteriia</taxon>
        <taxon>Sphingobacteriales</taxon>
        <taxon>Sphingobacteriaceae</taxon>
        <taxon>Mucilaginibacter</taxon>
    </lineage>
</organism>
<protein>
    <submittedName>
        <fullName evidence="2">Uncharacterized protein</fullName>
    </submittedName>
</protein>
<reference evidence="2 3" key="1">
    <citation type="submission" date="2016-11" db="EMBL/GenBank/DDBJ databases">
        <title>Whole Genome Sequencing of Mucilaginibacter polytrichastri RG4-7(T) isolated from the moss sample.</title>
        <authorList>
            <person name="Li Y."/>
        </authorList>
    </citation>
    <scope>NUCLEOTIDE SEQUENCE [LARGE SCALE GENOMIC DNA]</scope>
    <source>
        <strain evidence="2 3">RG4-7</strain>
    </source>
</reference>
<dbReference type="EMBL" id="MPPL01000001">
    <property type="protein sequence ID" value="OKS88719.1"/>
    <property type="molecule type" value="Genomic_DNA"/>
</dbReference>
<accession>A0A1Q6A3Y0</accession>
<dbReference type="STRING" id="1302689.RG47T_4197"/>
<evidence type="ECO:0000256" key="1">
    <source>
        <dbReference type="SAM" id="MobiDB-lite"/>
    </source>
</evidence>
<proteinExistence type="predicted"/>
<feature type="region of interest" description="Disordered" evidence="1">
    <location>
        <begin position="1"/>
        <end position="40"/>
    </location>
</feature>
<evidence type="ECO:0000313" key="2">
    <source>
        <dbReference type="EMBL" id="OKS88719.1"/>
    </source>
</evidence>
<gene>
    <name evidence="2" type="ORF">RG47T_4197</name>
</gene>
<feature type="compositionally biased region" description="Low complexity" evidence="1">
    <location>
        <begin position="27"/>
        <end position="40"/>
    </location>
</feature>
<dbReference type="RefSeq" id="WP_262493261.1">
    <property type="nucleotide sequence ID" value="NZ_FPAM01000009.1"/>
</dbReference>
<dbReference type="Proteomes" id="UP000186720">
    <property type="component" value="Unassembled WGS sequence"/>
</dbReference>
<sequence>MGPKPQRNQQQEKRGTRAETLAGHALPVVAPAEAAPPTSA</sequence>
<comment type="caution">
    <text evidence="2">The sequence shown here is derived from an EMBL/GenBank/DDBJ whole genome shotgun (WGS) entry which is preliminary data.</text>
</comment>